<dbReference type="GO" id="GO:0005544">
    <property type="term" value="F:calcium-dependent phospholipid binding"/>
    <property type="evidence" value="ECO:0007669"/>
    <property type="project" value="InterPro"/>
</dbReference>
<dbReference type="InterPro" id="IPR000008">
    <property type="entry name" value="C2_dom"/>
</dbReference>
<dbReference type="PANTHER" id="PTHR10857:SF106">
    <property type="entry name" value="C2 DOMAIN-CONTAINING PROTEIN"/>
    <property type="match status" value="1"/>
</dbReference>
<organism evidence="3">
    <name type="scientific">Leptocylindrus danicus</name>
    <dbReference type="NCBI Taxonomy" id="163516"/>
    <lineage>
        <taxon>Eukaryota</taxon>
        <taxon>Sar</taxon>
        <taxon>Stramenopiles</taxon>
        <taxon>Ochrophyta</taxon>
        <taxon>Bacillariophyta</taxon>
        <taxon>Coscinodiscophyceae</taxon>
        <taxon>Chaetocerotophycidae</taxon>
        <taxon>Leptocylindrales</taxon>
        <taxon>Leptocylindraceae</taxon>
        <taxon>Leptocylindrus</taxon>
    </lineage>
</organism>
<dbReference type="SMART" id="SM00239">
    <property type="entry name" value="C2"/>
    <property type="match status" value="2"/>
</dbReference>
<protein>
    <recommendedName>
        <fullName evidence="2">C2 domain-containing protein</fullName>
    </recommendedName>
</protein>
<dbReference type="InterPro" id="IPR035892">
    <property type="entry name" value="C2_domain_sf"/>
</dbReference>
<gene>
    <name evidence="3" type="ORF">LDAN0321_LOCUS16179</name>
</gene>
<dbReference type="SUPFAM" id="SSF49562">
    <property type="entry name" value="C2 domain (Calcium/lipid-binding domain, CaLB)"/>
    <property type="match status" value="2"/>
</dbReference>
<dbReference type="InterPro" id="IPR045052">
    <property type="entry name" value="Copine"/>
</dbReference>
<accession>A0A7S2LAS0</accession>
<feature type="region of interest" description="Disordered" evidence="1">
    <location>
        <begin position="235"/>
        <end position="292"/>
    </location>
</feature>
<evidence type="ECO:0000313" key="3">
    <source>
        <dbReference type="EMBL" id="CAD9599470.1"/>
    </source>
</evidence>
<dbReference type="Pfam" id="PF00168">
    <property type="entry name" value="C2"/>
    <property type="match status" value="2"/>
</dbReference>
<feature type="compositionally biased region" description="Low complexity" evidence="1">
    <location>
        <begin position="239"/>
        <end position="252"/>
    </location>
</feature>
<dbReference type="PROSITE" id="PS50004">
    <property type="entry name" value="C2"/>
    <property type="match status" value="2"/>
</dbReference>
<proteinExistence type="predicted"/>
<feature type="domain" description="C2" evidence="2">
    <location>
        <begin position="1"/>
        <end position="113"/>
    </location>
</feature>
<dbReference type="PANTHER" id="PTHR10857">
    <property type="entry name" value="COPINE"/>
    <property type="match status" value="1"/>
</dbReference>
<dbReference type="GO" id="GO:0005886">
    <property type="term" value="C:plasma membrane"/>
    <property type="evidence" value="ECO:0007669"/>
    <property type="project" value="TreeGrafter"/>
</dbReference>
<reference evidence="3" key="1">
    <citation type="submission" date="2021-01" db="EMBL/GenBank/DDBJ databases">
        <authorList>
            <person name="Corre E."/>
            <person name="Pelletier E."/>
            <person name="Niang G."/>
            <person name="Scheremetjew M."/>
            <person name="Finn R."/>
            <person name="Kale V."/>
            <person name="Holt S."/>
            <person name="Cochrane G."/>
            <person name="Meng A."/>
            <person name="Brown T."/>
            <person name="Cohen L."/>
        </authorList>
    </citation>
    <scope>NUCLEOTIDE SEQUENCE</scope>
    <source>
        <strain evidence="3">B650</strain>
    </source>
</reference>
<evidence type="ECO:0000256" key="1">
    <source>
        <dbReference type="SAM" id="MobiDB-lite"/>
    </source>
</evidence>
<dbReference type="AlphaFoldDB" id="A0A7S2LAS0"/>
<sequence length="314" mass="35107">MHRKLQFNIAAKDMANKAGMFSTSSPFAIVTVMVARNNQFYRKATVKTESVERELSPNWLTTVDVELDEALDESMLISVKIFDRIEAPERRMGGALFDIASLQENGCFMERKMRNGGTLSCSLVEKCDAGQVKFTLQGYRLKTINRAKNKLRTNPYFEISRDDGPCWTTIYRSEVQANYLSPKFEQCKFELSSLCRGDLDAPLLLTVYNKDSATQNRVIGSLETSIREMMTKPTRIVRSSASSTSSGASQGGMPLRDSSGKEVGDIIIEQISVRRPKPRRRKSSGVDSLSTGCSSSLFSNKHVKLVRFSSALFD</sequence>
<feature type="compositionally biased region" description="Basic residues" evidence="1">
    <location>
        <begin position="274"/>
        <end position="283"/>
    </location>
</feature>
<dbReference type="Gene3D" id="2.60.40.150">
    <property type="entry name" value="C2 domain"/>
    <property type="match status" value="2"/>
</dbReference>
<feature type="domain" description="C2" evidence="2">
    <location>
        <begin position="115"/>
        <end position="240"/>
    </location>
</feature>
<dbReference type="GO" id="GO:0071277">
    <property type="term" value="P:cellular response to calcium ion"/>
    <property type="evidence" value="ECO:0007669"/>
    <property type="project" value="TreeGrafter"/>
</dbReference>
<name>A0A7S2LAS0_9STRA</name>
<dbReference type="EMBL" id="HBGY01026158">
    <property type="protein sequence ID" value="CAD9599470.1"/>
    <property type="molecule type" value="Transcribed_RNA"/>
</dbReference>
<evidence type="ECO:0000259" key="2">
    <source>
        <dbReference type="PROSITE" id="PS50004"/>
    </source>
</evidence>